<dbReference type="Proteomes" id="UP000220480">
    <property type="component" value="Unassembled WGS sequence"/>
</dbReference>
<evidence type="ECO:0000313" key="3">
    <source>
        <dbReference type="EMBL" id="PDX83032.1"/>
    </source>
</evidence>
<evidence type="ECO:0000313" key="4">
    <source>
        <dbReference type="Proteomes" id="UP000220480"/>
    </source>
</evidence>
<name>A0A2A7AVE7_9FIRM</name>
<comment type="caution">
    <text evidence="3">The sequence shown here is derived from an EMBL/GenBank/DDBJ whole genome shotgun (WGS) entry which is preliminary data.</text>
</comment>
<dbReference type="RefSeq" id="WP_097780261.1">
    <property type="nucleotide sequence ID" value="NZ_CABMES010000003.1"/>
</dbReference>
<reference evidence="2 5" key="3">
    <citation type="journal article" date="2019" name="Nat. Med.">
        <title>A library of human gut bacterial isolates paired with longitudinal multiomics data enables mechanistic microbiome research.</title>
        <authorList>
            <person name="Poyet M."/>
            <person name="Groussin M."/>
            <person name="Gibbons S.M."/>
            <person name="Avila-Pacheco J."/>
            <person name="Jiang X."/>
            <person name="Kearney S.M."/>
            <person name="Perrotta A.R."/>
            <person name="Berdy B."/>
            <person name="Zhao S."/>
            <person name="Lieberman T.D."/>
            <person name="Swanson P.K."/>
            <person name="Smith M."/>
            <person name="Roesemann S."/>
            <person name="Alexander J.E."/>
            <person name="Rich S.A."/>
            <person name="Livny J."/>
            <person name="Vlamakis H."/>
            <person name="Clish C."/>
            <person name="Bullock K."/>
            <person name="Deik A."/>
            <person name="Scott J."/>
            <person name="Pierce K.A."/>
            <person name="Xavier R.J."/>
            <person name="Alm E.J."/>
        </authorList>
    </citation>
    <scope>NUCLEOTIDE SEQUENCE [LARGE SCALE GENOMIC DNA]</scope>
    <source>
        <strain evidence="2 5">BIOML-A1</strain>
    </source>
</reference>
<reference evidence="3" key="2">
    <citation type="submission" date="2017-07" db="EMBL/GenBank/DDBJ databases">
        <authorList>
            <person name="Sun Z.S."/>
            <person name="Albrecht U."/>
            <person name="Echele G."/>
            <person name="Lee C.C."/>
        </authorList>
    </citation>
    <scope>NUCLEOTIDE SEQUENCE</scope>
    <source>
        <strain evidence="3">CNCM I 4644</strain>
    </source>
</reference>
<dbReference type="EMBL" id="WKQN01000001">
    <property type="protein sequence ID" value="MSC61959.1"/>
    <property type="molecule type" value="Genomic_DNA"/>
</dbReference>
<reference evidence="3 4" key="1">
    <citation type="journal article" date="2017" name="Front. Microbiol.">
        <title>New Insights into the Diversity of the Genus Faecalibacterium.</title>
        <authorList>
            <person name="Benevides L."/>
            <person name="Burman S."/>
            <person name="Martin R."/>
            <person name="Robert V."/>
            <person name="Thomas M."/>
            <person name="Miquel S."/>
            <person name="Chain F."/>
            <person name="Sokol H."/>
            <person name="Bermudez-Humaran L.G."/>
            <person name="Morrison M."/>
            <person name="Langella P."/>
            <person name="Azevedo V.A."/>
            <person name="Chatel J.M."/>
            <person name="Soares S."/>
        </authorList>
    </citation>
    <scope>NUCLEOTIDE SEQUENCE [LARGE SCALE GENOMIC DNA]</scope>
    <source>
        <strain evidence="3 4">CNCM I 4644</strain>
    </source>
</reference>
<proteinExistence type="predicted"/>
<dbReference type="Proteomes" id="UP000461506">
    <property type="component" value="Unassembled WGS sequence"/>
</dbReference>
<sequence>MIYTSRYSNPELKTGNYTVVGITRGAPKFPLRYTLAGNIMEIAPPGYLFNEYNRERFTPPYFQHMDRVGTARIAQILQHYEDMGKPVVLCCYEDVRKPGEWCHRLVFAEWWLQRTGEMIEELPDPSPNKWAKQPEPQKAVEPDAVQMKMW</sequence>
<evidence type="ECO:0000313" key="2">
    <source>
        <dbReference type="EMBL" id="MSC61959.1"/>
    </source>
</evidence>
<feature type="region of interest" description="Disordered" evidence="1">
    <location>
        <begin position="123"/>
        <end position="150"/>
    </location>
</feature>
<evidence type="ECO:0008006" key="6">
    <source>
        <dbReference type="Google" id="ProtNLM"/>
    </source>
</evidence>
<accession>A0A2A7AVE7</accession>
<gene>
    <name evidence="3" type="ORF">CGS59_13015</name>
    <name evidence="2" type="ORF">GKD95_01065</name>
</gene>
<dbReference type="EMBL" id="NMTZ01000027">
    <property type="protein sequence ID" value="PDX83032.1"/>
    <property type="molecule type" value="Genomic_DNA"/>
</dbReference>
<protein>
    <recommendedName>
        <fullName evidence="6">DUF488 domain-containing protein</fullName>
    </recommendedName>
</protein>
<dbReference type="AlphaFoldDB" id="A0A2A7AVE7"/>
<evidence type="ECO:0000256" key="1">
    <source>
        <dbReference type="SAM" id="MobiDB-lite"/>
    </source>
</evidence>
<organism evidence="3 4">
    <name type="scientific">Faecalibacterium prausnitzii</name>
    <dbReference type="NCBI Taxonomy" id="853"/>
    <lineage>
        <taxon>Bacteria</taxon>
        <taxon>Bacillati</taxon>
        <taxon>Bacillota</taxon>
        <taxon>Clostridia</taxon>
        <taxon>Eubacteriales</taxon>
        <taxon>Oscillospiraceae</taxon>
        <taxon>Faecalibacterium</taxon>
    </lineage>
</organism>
<evidence type="ECO:0000313" key="5">
    <source>
        <dbReference type="Proteomes" id="UP000461506"/>
    </source>
</evidence>